<proteinExistence type="predicted"/>
<keyword evidence="3" id="KW-1185">Reference proteome</keyword>
<gene>
    <name evidence="2" type="ORF">REB14_03275</name>
</gene>
<name>A0ABU1E0R2_9FLAO</name>
<protein>
    <submittedName>
        <fullName evidence="2">PDDEXK nuclease domain-containing protein</fullName>
    </submittedName>
</protein>
<sequence>MILKKGDDDNPAIRIILCTEKDETVVKYSVISENEKLFTSKYGTYLPDEKELKQLVEADRLKLELDNLS</sequence>
<organism evidence="2 3">
    <name type="scientific">Chryseobacterium metallicongregator</name>
    <dbReference type="NCBI Taxonomy" id="3073042"/>
    <lineage>
        <taxon>Bacteria</taxon>
        <taxon>Pseudomonadati</taxon>
        <taxon>Bacteroidota</taxon>
        <taxon>Flavobacteriia</taxon>
        <taxon>Flavobacteriales</taxon>
        <taxon>Weeksellaceae</taxon>
        <taxon>Chryseobacterium group</taxon>
        <taxon>Chryseobacterium</taxon>
    </lineage>
</organism>
<comment type="caution">
    <text evidence="2">The sequence shown here is derived from an EMBL/GenBank/DDBJ whole genome shotgun (WGS) entry which is preliminary data.</text>
</comment>
<evidence type="ECO:0000259" key="1">
    <source>
        <dbReference type="Pfam" id="PF06250"/>
    </source>
</evidence>
<dbReference type="InterPro" id="IPR009362">
    <property type="entry name" value="YhcG_C"/>
</dbReference>
<dbReference type="RefSeq" id="WP_309521495.1">
    <property type="nucleotide sequence ID" value="NZ_JAVIXS010000001.1"/>
</dbReference>
<dbReference type="EMBL" id="JAVIXS010000001">
    <property type="protein sequence ID" value="MDR4951205.1"/>
    <property type="molecule type" value="Genomic_DNA"/>
</dbReference>
<dbReference type="Proteomes" id="UP001260959">
    <property type="component" value="Unassembled WGS sequence"/>
</dbReference>
<evidence type="ECO:0000313" key="3">
    <source>
        <dbReference type="Proteomes" id="UP001260959"/>
    </source>
</evidence>
<dbReference type="Pfam" id="PF06250">
    <property type="entry name" value="YhcG_C"/>
    <property type="match status" value="1"/>
</dbReference>
<feature type="domain" description="YhcG PDDEXK nuclease" evidence="1">
    <location>
        <begin position="5"/>
        <end position="54"/>
    </location>
</feature>
<reference evidence="2 3" key="1">
    <citation type="submission" date="2023-08" db="EMBL/GenBank/DDBJ databases">
        <authorList>
            <person name="Maltman C."/>
        </authorList>
    </citation>
    <scope>NUCLEOTIDE SEQUENCE [LARGE SCALE GENOMIC DNA]</scope>
    <source>
        <strain evidence="2 3">ES2</strain>
    </source>
</reference>
<accession>A0ABU1E0R2</accession>
<evidence type="ECO:0000313" key="2">
    <source>
        <dbReference type="EMBL" id="MDR4951205.1"/>
    </source>
</evidence>